<keyword evidence="2" id="KW-1185">Reference proteome</keyword>
<dbReference type="EMBL" id="JBBUTF010000009">
    <property type="protein sequence ID" value="MEK8026674.1"/>
    <property type="molecule type" value="Genomic_DNA"/>
</dbReference>
<evidence type="ECO:0000313" key="1">
    <source>
        <dbReference type="EMBL" id="MEK8026674.1"/>
    </source>
</evidence>
<protein>
    <submittedName>
        <fullName evidence="1">Uncharacterized protein</fullName>
    </submittedName>
</protein>
<organism evidence="1 2">
    <name type="scientific">Pseudaquabacterium rugosum</name>
    <dbReference type="NCBI Taxonomy" id="2984194"/>
    <lineage>
        <taxon>Bacteria</taxon>
        <taxon>Pseudomonadati</taxon>
        <taxon>Pseudomonadota</taxon>
        <taxon>Betaproteobacteria</taxon>
        <taxon>Burkholderiales</taxon>
        <taxon>Sphaerotilaceae</taxon>
        <taxon>Pseudaquabacterium</taxon>
    </lineage>
</organism>
<sequence length="136" mass="14986">MTPTPASGTPLDAEALRALAARADTRQPCPACDSLRCPGWESLPSTFDTGVLEGVGTLRTADPDIEPTLDEWHPAGTHGWSPDAPIAPAFHPYNRCTVWRCRHCARLYLRYTEYGGYYQDERVRQVDPARVDATAA</sequence>
<proteinExistence type="predicted"/>
<dbReference type="RefSeq" id="WP_341374458.1">
    <property type="nucleotide sequence ID" value="NZ_JBBUTF010000009.1"/>
</dbReference>
<dbReference type="Proteomes" id="UP001368500">
    <property type="component" value="Unassembled WGS sequence"/>
</dbReference>
<gene>
    <name evidence="1" type="ORF">AACH11_11950</name>
</gene>
<evidence type="ECO:0000313" key="2">
    <source>
        <dbReference type="Proteomes" id="UP001368500"/>
    </source>
</evidence>
<name>A0ABU9BA86_9BURK</name>
<comment type="caution">
    <text evidence="1">The sequence shown here is derived from an EMBL/GenBank/DDBJ whole genome shotgun (WGS) entry which is preliminary data.</text>
</comment>
<accession>A0ABU9BA86</accession>
<reference evidence="1 2" key="1">
    <citation type="submission" date="2024-04" db="EMBL/GenBank/DDBJ databases">
        <title>Novel species of the genus Ideonella isolated from streams.</title>
        <authorList>
            <person name="Lu H."/>
        </authorList>
    </citation>
    <scope>NUCLEOTIDE SEQUENCE [LARGE SCALE GENOMIC DNA]</scope>
    <source>
        <strain evidence="1 2">BYS139W</strain>
    </source>
</reference>